<dbReference type="AlphaFoldDB" id="G4TPQ3"/>
<feature type="region of interest" description="Disordered" evidence="1">
    <location>
        <begin position="268"/>
        <end position="295"/>
    </location>
</feature>
<dbReference type="InParanoid" id="G4TPQ3"/>
<reference evidence="2 3" key="1">
    <citation type="journal article" date="2011" name="PLoS Pathog.">
        <title>Endophytic Life Strategies Decoded by Genome and Transcriptome Analyses of the Mutualistic Root Symbiont Piriformospora indica.</title>
        <authorList>
            <person name="Zuccaro A."/>
            <person name="Lahrmann U."/>
            <person name="Guldener U."/>
            <person name="Langen G."/>
            <person name="Pfiffi S."/>
            <person name="Biedenkopf D."/>
            <person name="Wong P."/>
            <person name="Samans B."/>
            <person name="Grimm C."/>
            <person name="Basiewicz M."/>
            <person name="Murat C."/>
            <person name="Martin F."/>
            <person name="Kogel K.H."/>
        </authorList>
    </citation>
    <scope>NUCLEOTIDE SEQUENCE [LARGE SCALE GENOMIC DNA]</scope>
    <source>
        <strain evidence="2 3">DSM 11827</strain>
    </source>
</reference>
<dbReference type="HOGENOM" id="CLU_532223_0_0_1"/>
<gene>
    <name evidence="2" type="ORF">PIIN_07251</name>
</gene>
<evidence type="ECO:0000313" key="3">
    <source>
        <dbReference type="Proteomes" id="UP000007148"/>
    </source>
</evidence>
<accession>G4TPQ3</accession>
<keyword evidence="3" id="KW-1185">Reference proteome</keyword>
<feature type="region of interest" description="Disordered" evidence="1">
    <location>
        <begin position="1"/>
        <end position="90"/>
    </location>
</feature>
<evidence type="ECO:0000313" key="2">
    <source>
        <dbReference type="EMBL" id="CCA73296.1"/>
    </source>
</evidence>
<feature type="region of interest" description="Disordered" evidence="1">
    <location>
        <begin position="490"/>
        <end position="512"/>
    </location>
</feature>
<proteinExistence type="predicted"/>
<dbReference type="Proteomes" id="UP000007148">
    <property type="component" value="Unassembled WGS sequence"/>
</dbReference>
<dbReference type="EMBL" id="CAFZ01000215">
    <property type="protein sequence ID" value="CCA73296.1"/>
    <property type="molecule type" value="Genomic_DNA"/>
</dbReference>
<dbReference type="OrthoDB" id="3248089at2759"/>
<evidence type="ECO:0000256" key="1">
    <source>
        <dbReference type="SAM" id="MobiDB-lite"/>
    </source>
</evidence>
<feature type="compositionally biased region" description="Basic and acidic residues" evidence="1">
    <location>
        <begin position="503"/>
        <end position="512"/>
    </location>
</feature>
<feature type="compositionally biased region" description="Acidic residues" evidence="1">
    <location>
        <begin position="268"/>
        <end position="286"/>
    </location>
</feature>
<sequence>MAQLGGMSGLAPNPGSGSGDADQRAPENPNFLPFRFSTQNQRREHDGAPVYPSYTPPYLHHRDQACYPPPARSTWHPGADPPGNTAETSFTVDTDHTAQSAPYIDHPHFARSSNSNDAGWPTPNHSARPLHAAYIPPSRPITTMGNIQGEIVVAGHNLVALGQLSDVHQSAPVYWLPQDMPHLVSPLPLSEPESVPTGQSIHQVVDHVYVPPHSPHLATVFQYFPRVDDSRAAFLIDGTHIGTLFRHHMHPPGLDSEAQNAPVIVEPEENEDTSINDATSNEESDEQSMGTDQDQESDCFKRLLADFQRPDNEEIRNRILRAFPSQPRRQLLAFYILTQTWCENDEMEPALDDNDPFVVSGVLSPGATTRFEYFHESTQGHLCFADDQNGPCDHRCSRRDRAAAHARAHFEYRPFACNGACKKNGCLERYTSLGLLADHVNRKKKPKKQCEICEKVLTRQNLRRHITTLHPDAVQQEVVQVAQPVSGIPLQSVPRLRPTTLPEEEKASHNAS</sequence>
<comment type="caution">
    <text evidence="2">The sequence shown here is derived from an EMBL/GenBank/DDBJ whole genome shotgun (WGS) entry which is preliminary data.</text>
</comment>
<name>G4TPQ3_SERID</name>
<protein>
    <submittedName>
        <fullName evidence="2">Uncharacterized protein</fullName>
    </submittedName>
</protein>
<organism evidence="2 3">
    <name type="scientific">Serendipita indica (strain DSM 11827)</name>
    <name type="common">Root endophyte fungus</name>
    <name type="synonym">Piriformospora indica</name>
    <dbReference type="NCBI Taxonomy" id="1109443"/>
    <lineage>
        <taxon>Eukaryota</taxon>
        <taxon>Fungi</taxon>
        <taxon>Dikarya</taxon>
        <taxon>Basidiomycota</taxon>
        <taxon>Agaricomycotina</taxon>
        <taxon>Agaricomycetes</taxon>
        <taxon>Sebacinales</taxon>
        <taxon>Serendipitaceae</taxon>
        <taxon>Serendipita</taxon>
    </lineage>
</organism>
<dbReference type="Gene3D" id="3.30.160.60">
    <property type="entry name" value="Classic Zinc Finger"/>
    <property type="match status" value="1"/>
</dbReference>